<dbReference type="SUPFAM" id="SSF101941">
    <property type="entry name" value="NAC domain"/>
    <property type="match status" value="1"/>
</dbReference>
<comment type="subcellular location">
    <subcellularLocation>
        <location evidence="2">Membrane</location>
        <topology evidence="2">Single-pass membrane protein</topology>
    </subcellularLocation>
    <subcellularLocation>
        <location evidence="1">Nucleus</location>
    </subcellularLocation>
</comment>
<dbReference type="GO" id="GO:0016020">
    <property type="term" value="C:membrane"/>
    <property type="evidence" value="ECO:0007669"/>
    <property type="project" value="UniProtKB-SubCell"/>
</dbReference>
<evidence type="ECO:0000256" key="10">
    <source>
        <dbReference type="ARBA" id="ARBA00023242"/>
    </source>
</evidence>
<keyword evidence="3 12" id="KW-0812">Transmembrane</keyword>
<keyword evidence="6" id="KW-0238">DNA-binding</keyword>
<dbReference type="Gene3D" id="2.170.150.80">
    <property type="entry name" value="NAC domain"/>
    <property type="match status" value="1"/>
</dbReference>
<dbReference type="InterPro" id="IPR003441">
    <property type="entry name" value="NAC-dom"/>
</dbReference>
<dbReference type="GO" id="GO:0005634">
    <property type="term" value="C:nucleus"/>
    <property type="evidence" value="ECO:0007669"/>
    <property type="project" value="UniProtKB-SubCell"/>
</dbReference>
<dbReference type="Pfam" id="PF02365">
    <property type="entry name" value="NAM"/>
    <property type="match status" value="1"/>
</dbReference>
<evidence type="ECO:0000259" key="13">
    <source>
        <dbReference type="PROSITE" id="PS51005"/>
    </source>
</evidence>
<dbReference type="PANTHER" id="PTHR31744:SF216">
    <property type="entry name" value="NAC TRANSCRIPTION FACTOR"/>
    <property type="match status" value="1"/>
</dbReference>
<dbReference type="FunFam" id="2.170.150.80:FF:000002">
    <property type="entry name" value="Nac domain-containing protein 86"/>
    <property type="match status" value="1"/>
</dbReference>
<evidence type="ECO:0000256" key="6">
    <source>
        <dbReference type="ARBA" id="ARBA00023125"/>
    </source>
</evidence>
<evidence type="ECO:0000256" key="11">
    <source>
        <dbReference type="SAM" id="MobiDB-lite"/>
    </source>
</evidence>
<evidence type="ECO:0000256" key="7">
    <source>
        <dbReference type="ARBA" id="ARBA00023136"/>
    </source>
</evidence>
<evidence type="ECO:0000256" key="1">
    <source>
        <dbReference type="ARBA" id="ARBA00004123"/>
    </source>
</evidence>
<reference evidence="14" key="1">
    <citation type="submission" date="2013-05" db="EMBL/GenBank/DDBJ databases">
        <authorList>
            <person name="Wang Y.C."/>
            <person name="Wang L.Q."/>
            <person name="Wang C."/>
        </authorList>
    </citation>
    <scope>NUCLEOTIDE SEQUENCE</scope>
</reference>
<keyword evidence="10" id="KW-0539">Nucleus</keyword>
<evidence type="ECO:0000256" key="3">
    <source>
        <dbReference type="ARBA" id="ARBA00022692"/>
    </source>
</evidence>
<accession>T2CBH7</accession>
<evidence type="ECO:0000256" key="4">
    <source>
        <dbReference type="ARBA" id="ARBA00022989"/>
    </source>
</evidence>
<dbReference type="PROSITE" id="PS51005">
    <property type="entry name" value="NAC"/>
    <property type="match status" value="1"/>
</dbReference>
<proteinExistence type="evidence at transcript level"/>
<evidence type="ECO:0000256" key="2">
    <source>
        <dbReference type="ARBA" id="ARBA00004167"/>
    </source>
</evidence>
<feature type="transmembrane region" description="Helical" evidence="12">
    <location>
        <begin position="522"/>
        <end position="539"/>
    </location>
</feature>
<dbReference type="PANTHER" id="PTHR31744">
    <property type="entry name" value="PROTEIN CUP-SHAPED COTYLEDON 2-RELATED"/>
    <property type="match status" value="1"/>
</dbReference>
<dbReference type="InterPro" id="IPR036093">
    <property type="entry name" value="NAC_dom_sf"/>
</dbReference>
<evidence type="ECO:0000256" key="12">
    <source>
        <dbReference type="SAM" id="Phobius"/>
    </source>
</evidence>
<dbReference type="GO" id="GO:0000976">
    <property type="term" value="F:transcription cis-regulatory region binding"/>
    <property type="evidence" value="ECO:0007669"/>
    <property type="project" value="UniProtKB-ARBA"/>
</dbReference>
<dbReference type="AlphaFoldDB" id="T2CBH7"/>
<evidence type="ECO:0000256" key="8">
    <source>
        <dbReference type="ARBA" id="ARBA00023159"/>
    </source>
</evidence>
<keyword evidence="7 12" id="KW-0472">Membrane</keyword>
<keyword evidence="4 12" id="KW-1133">Transmembrane helix</keyword>
<evidence type="ECO:0000313" key="14">
    <source>
        <dbReference type="EMBL" id="AGV29473.1"/>
    </source>
</evidence>
<keyword evidence="9" id="KW-0804">Transcription</keyword>
<feature type="region of interest" description="Disordered" evidence="11">
    <location>
        <begin position="165"/>
        <end position="198"/>
    </location>
</feature>
<dbReference type="GO" id="GO:0006355">
    <property type="term" value="P:regulation of DNA-templated transcription"/>
    <property type="evidence" value="ECO:0007669"/>
    <property type="project" value="InterPro"/>
</dbReference>
<feature type="domain" description="NAC" evidence="13">
    <location>
        <begin position="9"/>
        <end position="160"/>
    </location>
</feature>
<name>T2CBH7_9CARY</name>
<protein>
    <submittedName>
        <fullName evidence="14">Putative NAC domain class transcription factor</fullName>
    </submittedName>
</protein>
<organism evidence="14">
    <name type="scientific">Tamarix hispida</name>
    <dbReference type="NCBI Taxonomy" id="189793"/>
    <lineage>
        <taxon>Eukaryota</taxon>
        <taxon>Viridiplantae</taxon>
        <taxon>Streptophyta</taxon>
        <taxon>Embryophyta</taxon>
        <taxon>Tracheophyta</taxon>
        <taxon>Spermatophyta</taxon>
        <taxon>Magnoliopsida</taxon>
        <taxon>eudicotyledons</taxon>
        <taxon>Gunneridae</taxon>
        <taxon>Pentapetalae</taxon>
        <taxon>Caryophyllales</taxon>
        <taxon>Tamaricaceae</taxon>
        <taxon>Tamarix</taxon>
    </lineage>
</organism>
<dbReference type="EMBL" id="KF031947">
    <property type="protein sequence ID" value="AGV29473.1"/>
    <property type="molecule type" value="mRNA"/>
</dbReference>
<evidence type="ECO:0000256" key="9">
    <source>
        <dbReference type="ARBA" id="ARBA00023163"/>
    </source>
</evidence>
<gene>
    <name evidence="14" type="primary">NAC22</name>
</gene>
<sequence>MAVLPFQNLPLGFRFKPTDVELIDHYLRLKIKGNHRDVSVIREVDVCKVEPWDLPDLSMIKSPDHEWFFFCARDRKYPNGQRSNRATEKGYWKATGKDRRIVSRKMGLIGMKKTLVFYRGRAPKGKRTHWVIHEYRTTLDELDGTHPGQGSYVICRLFEKQEDCKKEDENDGASNTDEVETVVEESPTSGGHTVGQAPTAENFTAELSESTTPETEVHAQCHRNSDKIIYAGGHVEDEPTYEVDSLLGDDLQYFYDPQDPPSQLHLFQAGLVANVDPPVSYSGFGGYPNGFQSQIDTGVMDPISKFLETVLSHPDDVSNQGAPGAKGGCTGSTFIHHNSSDFNGSHTMPDPAFVGNVSFEQSVPPICYSSKDLPVDEDIFSDAALAQFCNLSNDFQPRDFSVVDNDENFKTGIRIRTHQRRSMPTPSDFVEQGNAQRRLCLQMDCESIWCKPESTVTDARAGRYEDTSDKSINDDAQSSSNGASTLKKSFFTMSRGKIPAQRDIAAVVTKGIERRSVSSVDVIVVVMATLFTVFIVVLWRSPNLIFS</sequence>
<evidence type="ECO:0000256" key="5">
    <source>
        <dbReference type="ARBA" id="ARBA00023015"/>
    </source>
</evidence>
<keyword evidence="5" id="KW-0805">Transcription regulation</keyword>
<keyword evidence="8" id="KW-0010">Activator</keyword>